<dbReference type="SUPFAM" id="SSF55347">
    <property type="entry name" value="Glyceraldehyde-3-phosphate dehydrogenase-like, C-terminal domain"/>
    <property type="match status" value="1"/>
</dbReference>
<accession>A0A3B0QXN4</accession>
<dbReference type="Pfam" id="PF01408">
    <property type="entry name" value="GFO_IDH_MocA"/>
    <property type="match status" value="1"/>
</dbReference>
<proteinExistence type="predicted"/>
<protein>
    <submittedName>
        <fullName evidence="3">Oxidoreductase, Gfo/Idh/MocA family</fullName>
    </submittedName>
</protein>
<sequence length="333" mass="36505">MKTIKTAVIGTGYLGKFHAEKLAEMEGVELVGVVDLDKERANSVASANKTRGYTDYNKLIDRVDAVTIVTPTESHCSIGLDFLRRGKHVLIEKPMAITLTEADSLIKTADENNAVLQIGHLERFNPAVMALKGRIQKPLFIEAQRLSPFPNRALDVDVVLDVMIHDIDIILNLVSSEIKSVDAVGIPIITKKIDIANARLKFENGCVANVTASRVATESLRRTKIFQHDSHITIDYAAQHISISSLTAGEAEAANAPAVTRLRQLEVEDLEIERQDSLREEIRSFIDCSRDGKKPLVTGRDGKRALEVAGRIQEAALRSLKDFSTPDSATSSG</sequence>
<evidence type="ECO:0000313" key="3">
    <source>
        <dbReference type="EMBL" id="VAV85052.1"/>
    </source>
</evidence>
<dbReference type="InterPro" id="IPR055170">
    <property type="entry name" value="GFO_IDH_MocA-like_dom"/>
</dbReference>
<feature type="domain" description="Gfo/Idh/MocA-like oxidoreductase N-terminal" evidence="1">
    <location>
        <begin position="4"/>
        <end position="120"/>
    </location>
</feature>
<name>A0A3B0QXN4_9ZZZZ</name>
<dbReference type="InterPro" id="IPR000683">
    <property type="entry name" value="Gfo/Idh/MocA-like_OxRdtase_N"/>
</dbReference>
<dbReference type="InterPro" id="IPR051450">
    <property type="entry name" value="Gfo/Idh/MocA_Oxidoreductases"/>
</dbReference>
<dbReference type="EMBL" id="UOEA01000080">
    <property type="protein sequence ID" value="VAV85052.1"/>
    <property type="molecule type" value="Genomic_DNA"/>
</dbReference>
<evidence type="ECO:0000259" key="2">
    <source>
        <dbReference type="Pfam" id="PF22725"/>
    </source>
</evidence>
<dbReference type="InterPro" id="IPR036291">
    <property type="entry name" value="NAD(P)-bd_dom_sf"/>
</dbReference>
<dbReference type="AlphaFoldDB" id="A0A3B0QXN4"/>
<dbReference type="SUPFAM" id="SSF51735">
    <property type="entry name" value="NAD(P)-binding Rossmann-fold domains"/>
    <property type="match status" value="1"/>
</dbReference>
<dbReference type="Pfam" id="PF22725">
    <property type="entry name" value="GFO_IDH_MocA_C3"/>
    <property type="match status" value="1"/>
</dbReference>
<organism evidence="3">
    <name type="scientific">hydrothermal vent metagenome</name>
    <dbReference type="NCBI Taxonomy" id="652676"/>
    <lineage>
        <taxon>unclassified sequences</taxon>
        <taxon>metagenomes</taxon>
        <taxon>ecological metagenomes</taxon>
    </lineage>
</organism>
<dbReference type="PANTHER" id="PTHR43377:SF1">
    <property type="entry name" value="BILIVERDIN REDUCTASE A"/>
    <property type="match status" value="1"/>
</dbReference>
<dbReference type="Gene3D" id="3.30.360.10">
    <property type="entry name" value="Dihydrodipicolinate Reductase, domain 2"/>
    <property type="match status" value="1"/>
</dbReference>
<gene>
    <name evidence="3" type="ORF">MNBD_DELTA01-413</name>
</gene>
<dbReference type="GO" id="GO:0000166">
    <property type="term" value="F:nucleotide binding"/>
    <property type="evidence" value="ECO:0007669"/>
    <property type="project" value="InterPro"/>
</dbReference>
<feature type="domain" description="GFO/IDH/MocA-like oxidoreductase" evidence="2">
    <location>
        <begin position="148"/>
        <end position="225"/>
    </location>
</feature>
<evidence type="ECO:0000259" key="1">
    <source>
        <dbReference type="Pfam" id="PF01408"/>
    </source>
</evidence>
<dbReference type="PANTHER" id="PTHR43377">
    <property type="entry name" value="BILIVERDIN REDUCTASE A"/>
    <property type="match status" value="1"/>
</dbReference>
<dbReference type="Gene3D" id="3.40.50.720">
    <property type="entry name" value="NAD(P)-binding Rossmann-like Domain"/>
    <property type="match status" value="1"/>
</dbReference>
<reference evidence="3" key="1">
    <citation type="submission" date="2018-06" db="EMBL/GenBank/DDBJ databases">
        <authorList>
            <person name="Zhirakovskaya E."/>
        </authorList>
    </citation>
    <scope>NUCLEOTIDE SEQUENCE</scope>
</reference>